<dbReference type="SUPFAM" id="SSF140931">
    <property type="entry name" value="Fic-like"/>
    <property type="match status" value="1"/>
</dbReference>
<evidence type="ECO:0000313" key="3">
    <source>
        <dbReference type="Proteomes" id="UP001603418"/>
    </source>
</evidence>
<gene>
    <name evidence="2" type="ORF">ACF1HC_37135</name>
</gene>
<dbReference type="InterPro" id="IPR003812">
    <property type="entry name" value="Fido"/>
</dbReference>
<proteinExistence type="predicted"/>
<protein>
    <submittedName>
        <fullName evidence="2">Fic family protein</fullName>
    </submittedName>
</protein>
<dbReference type="RefSeq" id="WP_342451009.1">
    <property type="nucleotide sequence ID" value="NZ_JBFACJ010000033.1"/>
</dbReference>
<dbReference type="Pfam" id="PF02661">
    <property type="entry name" value="Fic"/>
    <property type="match status" value="1"/>
</dbReference>
<keyword evidence="3" id="KW-1185">Reference proteome</keyword>
<name>A0ABW6Z8A2_9ACTN</name>
<feature type="domain" description="Fido" evidence="1">
    <location>
        <begin position="274"/>
        <end position="407"/>
    </location>
</feature>
<evidence type="ECO:0000313" key="2">
    <source>
        <dbReference type="EMBL" id="MFF9887158.1"/>
    </source>
</evidence>
<reference evidence="2 3" key="1">
    <citation type="submission" date="2024-10" db="EMBL/GenBank/DDBJ databases">
        <title>The Natural Products Discovery Center: Release of the First 8490 Sequenced Strains for Exploring Actinobacteria Biosynthetic Diversity.</title>
        <authorList>
            <person name="Kalkreuter E."/>
            <person name="Kautsar S.A."/>
            <person name="Yang D."/>
            <person name="Bader C.D."/>
            <person name="Teijaro C.N."/>
            <person name="Fluegel L."/>
            <person name="Davis C.M."/>
            <person name="Simpson J.R."/>
            <person name="Lauterbach L."/>
            <person name="Steele A.D."/>
            <person name="Gui C."/>
            <person name="Meng S."/>
            <person name="Li G."/>
            <person name="Viehrig K."/>
            <person name="Ye F."/>
            <person name="Su P."/>
            <person name="Kiefer A.F."/>
            <person name="Nichols A."/>
            <person name="Cepeda A.J."/>
            <person name="Yan W."/>
            <person name="Fan B."/>
            <person name="Jiang Y."/>
            <person name="Adhikari A."/>
            <person name="Zheng C.-J."/>
            <person name="Schuster L."/>
            <person name="Cowan T.M."/>
            <person name="Smanski M.J."/>
            <person name="Chevrette M.G."/>
            <person name="De Carvalho L.P.S."/>
            <person name="Shen B."/>
        </authorList>
    </citation>
    <scope>NUCLEOTIDE SEQUENCE [LARGE SCALE GENOMIC DNA]</scope>
    <source>
        <strain evidence="2 3">NPDC013366</strain>
    </source>
</reference>
<dbReference type="EMBL" id="JBICBM010000026">
    <property type="protein sequence ID" value="MFF9887158.1"/>
    <property type="molecule type" value="Genomic_DNA"/>
</dbReference>
<dbReference type="Proteomes" id="UP001603418">
    <property type="component" value="Unassembled WGS sequence"/>
</dbReference>
<sequence>MPRRPDVPLDDRALREWSWDEAKPWTDAMTQALVEHYGRWVAGWRWAHDEGDFDGGPVGNWCCPQHSVTTPDETLERVTAALCEWREWLESLAARFEAHPLDLAGIDDQRILWDRTARNLILHVTDRTGCGSGWYAHCHQVLEWFLSRWGVPADDAGRLVDQAIGGRFESWTGPDPVLVEDIAEQLAVSIQPDEDTRAAEPPLPDHLERWLVVREAVPWHNAQNGGGEGPVTPVRDGAVEEIRVFDAVLDPARGQGMLTALEQMRADAARGARLDFGLIQGWQRHILATPGPPPFRSLPAFAKAGRERYGTGPDIRARLDACLAESTKDTTRPLPLTARAARAFLDICFFHPFDDGNARCALLACLFVLAREHVALDDVRLLRRVSFQAEEPQDALTLARYIDLHLHETRRRTAVPAS</sequence>
<evidence type="ECO:0000259" key="1">
    <source>
        <dbReference type="PROSITE" id="PS51459"/>
    </source>
</evidence>
<organism evidence="2 3">
    <name type="scientific">Streptomyces eurythermus</name>
    <dbReference type="NCBI Taxonomy" id="42237"/>
    <lineage>
        <taxon>Bacteria</taxon>
        <taxon>Bacillati</taxon>
        <taxon>Actinomycetota</taxon>
        <taxon>Actinomycetes</taxon>
        <taxon>Kitasatosporales</taxon>
        <taxon>Streptomycetaceae</taxon>
        <taxon>Streptomyces</taxon>
    </lineage>
</organism>
<dbReference type="Gene3D" id="1.10.3290.10">
    <property type="entry name" value="Fido-like domain"/>
    <property type="match status" value="1"/>
</dbReference>
<dbReference type="PROSITE" id="PS51459">
    <property type="entry name" value="FIDO"/>
    <property type="match status" value="1"/>
</dbReference>
<accession>A0ABW6Z8A2</accession>
<dbReference type="InterPro" id="IPR036597">
    <property type="entry name" value="Fido-like_dom_sf"/>
</dbReference>
<comment type="caution">
    <text evidence="2">The sequence shown here is derived from an EMBL/GenBank/DDBJ whole genome shotgun (WGS) entry which is preliminary data.</text>
</comment>